<evidence type="ECO:0000256" key="1">
    <source>
        <dbReference type="ARBA" id="ARBA00004604"/>
    </source>
</evidence>
<dbReference type="PROSITE" id="PS50294">
    <property type="entry name" value="WD_REPEATS_REGION"/>
    <property type="match status" value="6"/>
</dbReference>
<evidence type="ECO:0000259" key="7">
    <source>
        <dbReference type="Pfam" id="PF04003"/>
    </source>
</evidence>
<dbReference type="SMART" id="SM00320">
    <property type="entry name" value="WD40"/>
    <property type="match status" value="12"/>
</dbReference>
<dbReference type="PROSITE" id="PS00678">
    <property type="entry name" value="WD_REPEATS_1"/>
    <property type="match status" value="4"/>
</dbReference>
<evidence type="ECO:0000256" key="6">
    <source>
        <dbReference type="PROSITE-ProRule" id="PRU00221"/>
    </source>
</evidence>
<dbReference type="SUPFAM" id="SSF50978">
    <property type="entry name" value="WD40 repeat-like"/>
    <property type="match status" value="1"/>
</dbReference>
<evidence type="ECO:0000256" key="5">
    <source>
        <dbReference type="ARBA" id="ARBA00038229"/>
    </source>
</evidence>
<dbReference type="Proteomes" id="UP000253472">
    <property type="component" value="Unassembled WGS sequence"/>
</dbReference>
<keyword evidence="9" id="KW-1185">Reference proteome</keyword>
<comment type="caution">
    <text evidence="8">The sequence shown here is derived from an EMBL/GenBank/DDBJ whole genome shotgun (WGS) entry which is preliminary data.</text>
</comment>
<dbReference type="Gene3D" id="2.130.10.10">
    <property type="entry name" value="YVTN repeat-like/Quinoprotein amine dehydrogenase"/>
    <property type="match status" value="3"/>
</dbReference>
<dbReference type="InterPro" id="IPR011047">
    <property type="entry name" value="Quinoprotein_ADH-like_sf"/>
</dbReference>
<dbReference type="FunFam" id="2.130.10.10:FF:000157">
    <property type="entry name" value="WD repeat domain 3"/>
    <property type="match status" value="1"/>
</dbReference>
<dbReference type="GO" id="GO:0034388">
    <property type="term" value="C:Pwp2p-containing subcomplex of 90S preribosome"/>
    <property type="evidence" value="ECO:0007669"/>
    <property type="project" value="TreeGrafter"/>
</dbReference>
<dbReference type="InterPro" id="IPR036322">
    <property type="entry name" value="WD40_repeat_dom_sf"/>
</dbReference>
<comment type="subcellular location">
    <subcellularLocation>
        <location evidence="1">Nucleus</location>
        <location evidence="1">Nucleolus</location>
    </subcellularLocation>
</comment>
<dbReference type="FunFam" id="2.130.10.10:FF:000178">
    <property type="entry name" value="WD repeat domain 3"/>
    <property type="match status" value="1"/>
</dbReference>
<dbReference type="InterPro" id="IPR007148">
    <property type="entry name" value="SSU_processome_Utp12"/>
</dbReference>
<name>A0A367Y5T0_9ASCO</name>
<keyword evidence="3" id="KW-0677">Repeat</keyword>
<feature type="repeat" description="WD" evidence="6">
    <location>
        <begin position="411"/>
        <end position="452"/>
    </location>
</feature>
<dbReference type="InterPro" id="IPR020472">
    <property type="entry name" value="WD40_PAC1"/>
</dbReference>
<dbReference type="InterPro" id="IPR015943">
    <property type="entry name" value="WD40/YVTN_repeat-like_dom_sf"/>
</dbReference>
<dbReference type="InterPro" id="IPR019775">
    <property type="entry name" value="WD40_repeat_CS"/>
</dbReference>
<reference evidence="8 9" key="1">
    <citation type="submission" date="2018-06" db="EMBL/GenBank/DDBJ databases">
        <title>Whole genome sequencing of Candida tropicalis (genome annotated by CSBL at Korea University).</title>
        <authorList>
            <person name="Ahn J."/>
        </authorList>
    </citation>
    <scope>NUCLEOTIDE SEQUENCE [LARGE SCALE GENOMIC DNA]</scope>
    <source>
        <strain evidence="8 9">ATCC 20962</strain>
    </source>
</reference>
<dbReference type="PANTHER" id="PTHR19853:SF0">
    <property type="entry name" value="WD REPEAT-CONTAINING PROTEIN 3"/>
    <property type="match status" value="1"/>
</dbReference>
<feature type="repeat" description="WD" evidence="6">
    <location>
        <begin position="646"/>
        <end position="678"/>
    </location>
</feature>
<dbReference type="Pfam" id="PF04003">
    <property type="entry name" value="Utp12"/>
    <property type="match status" value="1"/>
</dbReference>
<dbReference type="PROSITE" id="PS50082">
    <property type="entry name" value="WD_REPEATS_2"/>
    <property type="match status" value="9"/>
</dbReference>
<organism evidence="8 9">
    <name type="scientific">Candida viswanathii</name>
    <dbReference type="NCBI Taxonomy" id="5486"/>
    <lineage>
        <taxon>Eukaryota</taxon>
        <taxon>Fungi</taxon>
        <taxon>Dikarya</taxon>
        <taxon>Ascomycota</taxon>
        <taxon>Saccharomycotina</taxon>
        <taxon>Pichiomycetes</taxon>
        <taxon>Debaryomycetaceae</taxon>
        <taxon>Candida/Lodderomyces clade</taxon>
        <taxon>Candida</taxon>
    </lineage>
</organism>
<feature type="repeat" description="WD" evidence="6">
    <location>
        <begin position="604"/>
        <end position="645"/>
    </location>
</feature>
<dbReference type="SUPFAM" id="SSF50998">
    <property type="entry name" value="Quinoprotein alcohol dehydrogenase-like"/>
    <property type="match status" value="1"/>
</dbReference>
<feature type="repeat" description="WD" evidence="6">
    <location>
        <begin position="194"/>
        <end position="217"/>
    </location>
</feature>
<dbReference type="InterPro" id="IPR051570">
    <property type="entry name" value="TBC1_cilium_biogenesis"/>
</dbReference>
<feature type="repeat" description="WD" evidence="6">
    <location>
        <begin position="117"/>
        <end position="150"/>
    </location>
</feature>
<feature type="repeat" description="WD" evidence="6">
    <location>
        <begin position="218"/>
        <end position="252"/>
    </location>
</feature>
<evidence type="ECO:0000313" key="8">
    <source>
        <dbReference type="EMBL" id="RCK60361.1"/>
    </source>
</evidence>
<dbReference type="AlphaFoldDB" id="A0A367Y5T0"/>
<dbReference type="InterPro" id="IPR001680">
    <property type="entry name" value="WD40_rpt"/>
</dbReference>
<keyword evidence="4" id="KW-0539">Nucleus</keyword>
<gene>
    <name evidence="8" type="primary">DIP2_0</name>
    <name evidence="8" type="ORF">Cantr_08037</name>
</gene>
<dbReference type="GO" id="GO:0030515">
    <property type="term" value="F:snoRNA binding"/>
    <property type="evidence" value="ECO:0007669"/>
    <property type="project" value="TreeGrafter"/>
</dbReference>
<dbReference type="GO" id="GO:0032040">
    <property type="term" value="C:small-subunit processome"/>
    <property type="evidence" value="ECO:0007669"/>
    <property type="project" value="TreeGrafter"/>
</dbReference>
<dbReference type="Pfam" id="PF25173">
    <property type="entry name" value="Beta-prop_WDR3_1st"/>
    <property type="match status" value="1"/>
</dbReference>
<accession>A0A367Y5T0</accession>
<sequence length="977" mass="109129">MVKSYNRYDQEKCFGVITSHSNIVWLPPSETQSSTSAGRALTSGLEEILIWDIKTGELLLRFRDGLTPGASNASTTTPPSPVSFLAYHAQTNIVAAGYADGGIKVWDVASGSVIISFEGHKSAVSQLMFDRSGTRLVSGSNDTSIIVWDLVGEVGLFKLKGHKGPITGVEFLSEAHGEDEEEEEDEDLDRMDDYLVSVSRDGLIKLWELKSQQCIETHLAHSNDCWSMAINKSRDMLITSGNKDQVKVWSVDLEKEDGEKIYERGSFEKTSKSRSNEIAFRSLKTSSETVQLFSIQNADRTIEIFRIRSDDEIKRGITKRTKRLKEKGMDEDEILESLQNSEISMLITPFTTIRTMAKITSACWTNNVKKLDILVSLNNNSIEYDTIPVPEAPKKAQPTDLHSVKLHSIDLLGHRADIRAMDISPQDNKLLATASNGELKIWNTRTFNVIRTFTLEGGYALCCKFLPGGALIAVGFKNGDLELYDLATSSLVDRVEKAHSIVGGSEDDSAAIWSLDITPDGKTLVTGGNDKCVKFWNFKVEQDVIPGTNTTVSQLKFVHTQTLDLNEDVLCVKISPDAKFLAVSLLNNNVQVVFLDTLKLFLTLYGHKLPVLSIDISSDSKLIITSSADKNIKIWGLDFGDCHKSLFAHQDSIMNVKFIGDTHHFFSSGKDGLIKYWDGDKFECIQKLPAHQSEVWCMAISDNGLFMCSTSHDHSIRLWLATDDQVFLEEEKEKELDEMYENKLLDQIEGDDAGDARMRNEDEDGDEIVDESTKLSKQTMETLKAGEKLMEALDIGIEDVEAEKEYQTLLKQGKPASKPTPHSILLAFNMTASQYVLSVLSKIKPAQLDDALLVLPFSYSLKLLQFIEIWTNKENILGNIVSISLICKVLFFVIGANSKELISQKDPHLKNQLMKVKEQLRGELLSTTKQLGVNTQGLKFIKQQWKLLHASEFVDEEEDLKANEEKRVGAKRSHAAI</sequence>
<keyword evidence="2 6" id="KW-0853">WD repeat</keyword>
<proteinExistence type="inferred from homology"/>
<feature type="repeat" description="WD" evidence="6">
    <location>
        <begin position="505"/>
        <end position="546"/>
    </location>
</feature>
<dbReference type="FunFam" id="2.130.10.10:FF:001139">
    <property type="entry name" value="DIP2p Nucleolar protein"/>
    <property type="match status" value="1"/>
</dbReference>
<evidence type="ECO:0000256" key="4">
    <source>
        <dbReference type="ARBA" id="ARBA00023242"/>
    </source>
</evidence>
<feature type="repeat" description="WD" evidence="6">
    <location>
        <begin position="75"/>
        <end position="116"/>
    </location>
</feature>
<evidence type="ECO:0000313" key="9">
    <source>
        <dbReference type="Proteomes" id="UP000253472"/>
    </source>
</evidence>
<protein>
    <submittedName>
        <fullName evidence="8">U3 small nucleolar RNA-associated protein 12</fullName>
    </submittedName>
</protein>
<dbReference type="PANTHER" id="PTHR19853">
    <property type="entry name" value="WD REPEAT CONTAINING PROTEIN 3 WDR3"/>
    <property type="match status" value="1"/>
</dbReference>
<evidence type="ECO:0000256" key="2">
    <source>
        <dbReference type="ARBA" id="ARBA00022574"/>
    </source>
</evidence>
<dbReference type="STRING" id="5486.A0A367Y5T0"/>
<dbReference type="Pfam" id="PF25172">
    <property type="entry name" value="Beta-prop_WDR3_2nd"/>
    <property type="match status" value="1"/>
</dbReference>
<comment type="similarity">
    <text evidence="5">Belongs to the WD repeat WDR3/UTP12 family.</text>
</comment>
<feature type="repeat" description="WD" evidence="6">
    <location>
        <begin position="688"/>
        <end position="719"/>
    </location>
</feature>
<dbReference type="OrthoDB" id="407922at2759"/>
<dbReference type="EMBL" id="QLNQ01000026">
    <property type="protein sequence ID" value="RCK60361.1"/>
    <property type="molecule type" value="Genomic_DNA"/>
</dbReference>
<feature type="domain" description="Small-subunit processome Utp12" evidence="7">
    <location>
        <begin position="833"/>
        <end position="943"/>
    </location>
</feature>
<dbReference type="GO" id="GO:0030490">
    <property type="term" value="P:maturation of SSU-rRNA"/>
    <property type="evidence" value="ECO:0007669"/>
    <property type="project" value="TreeGrafter"/>
</dbReference>
<dbReference type="PRINTS" id="PR00320">
    <property type="entry name" value="GPROTEINBRPT"/>
</dbReference>
<dbReference type="CDD" id="cd00200">
    <property type="entry name" value="WD40"/>
    <property type="match status" value="2"/>
</dbReference>
<evidence type="ECO:0000256" key="3">
    <source>
        <dbReference type="ARBA" id="ARBA00022737"/>
    </source>
</evidence>